<sequence length="217" mass="24469">MSSVFICLPAVHPYPFPVRDVFSYYVVLRGIHPGIYSSCALASQQLVESHDYWERAVGWHAAWHVWMCHCHHRHDHSQNSEVNVLEEILDEPLSVPISPTSSREDTASLNCCSAGTPPPSPETQEMLRASFVADLTDALVVLQMHLGDSEDAVDGENLLDSNNLLDGDNLLDENVLADAALMPTRRPCVVIRSIHHTVNSLDFVRVETWQRGHRWRR</sequence>
<keyword evidence="2" id="KW-1185">Reference proteome</keyword>
<dbReference type="AlphaFoldDB" id="A0AAD6YIQ1"/>
<proteinExistence type="predicted"/>
<evidence type="ECO:0000313" key="2">
    <source>
        <dbReference type="Proteomes" id="UP001219525"/>
    </source>
</evidence>
<accession>A0AAD6YIQ1</accession>
<evidence type="ECO:0000313" key="1">
    <source>
        <dbReference type="EMBL" id="KAJ7212982.1"/>
    </source>
</evidence>
<name>A0AAD6YIQ1_9AGAR</name>
<reference evidence="1" key="1">
    <citation type="submission" date="2023-03" db="EMBL/GenBank/DDBJ databases">
        <title>Massive genome expansion in bonnet fungi (Mycena s.s.) driven by repeated elements and novel gene families across ecological guilds.</title>
        <authorList>
            <consortium name="Lawrence Berkeley National Laboratory"/>
            <person name="Harder C.B."/>
            <person name="Miyauchi S."/>
            <person name="Viragh M."/>
            <person name="Kuo A."/>
            <person name="Thoen E."/>
            <person name="Andreopoulos B."/>
            <person name="Lu D."/>
            <person name="Skrede I."/>
            <person name="Drula E."/>
            <person name="Henrissat B."/>
            <person name="Morin E."/>
            <person name="Kohler A."/>
            <person name="Barry K."/>
            <person name="LaButti K."/>
            <person name="Morin E."/>
            <person name="Salamov A."/>
            <person name="Lipzen A."/>
            <person name="Mereny Z."/>
            <person name="Hegedus B."/>
            <person name="Baldrian P."/>
            <person name="Stursova M."/>
            <person name="Weitz H."/>
            <person name="Taylor A."/>
            <person name="Grigoriev I.V."/>
            <person name="Nagy L.G."/>
            <person name="Martin F."/>
            <person name="Kauserud H."/>
        </authorList>
    </citation>
    <scope>NUCLEOTIDE SEQUENCE</scope>
    <source>
        <strain evidence="1">9144</strain>
    </source>
</reference>
<dbReference type="Proteomes" id="UP001219525">
    <property type="component" value="Unassembled WGS sequence"/>
</dbReference>
<gene>
    <name evidence="1" type="ORF">GGX14DRAFT_393192</name>
</gene>
<organism evidence="1 2">
    <name type="scientific">Mycena pura</name>
    <dbReference type="NCBI Taxonomy" id="153505"/>
    <lineage>
        <taxon>Eukaryota</taxon>
        <taxon>Fungi</taxon>
        <taxon>Dikarya</taxon>
        <taxon>Basidiomycota</taxon>
        <taxon>Agaricomycotina</taxon>
        <taxon>Agaricomycetes</taxon>
        <taxon>Agaricomycetidae</taxon>
        <taxon>Agaricales</taxon>
        <taxon>Marasmiineae</taxon>
        <taxon>Mycenaceae</taxon>
        <taxon>Mycena</taxon>
    </lineage>
</organism>
<dbReference type="EMBL" id="JARJCW010000022">
    <property type="protein sequence ID" value="KAJ7212982.1"/>
    <property type="molecule type" value="Genomic_DNA"/>
</dbReference>
<comment type="caution">
    <text evidence="1">The sequence shown here is derived from an EMBL/GenBank/DDBJ whole genome shotgun (WGS) entry which is preliminary data.</text>
</comment>
<protein>
    <submittedName>
        <fullName evidence="1">Uncharacterized protein</fullName>
    </submittedName>
</protein>